<gene>
    <name evidence="2" type="primary">grsB_3</name>
    <name evidence="2" type="ORF">NCTC9695_04051</name>
</gene>
<sequence>MEPATGGAGPARGADLLIAIVGVLKSGAAYMPLDEGLTAERRQWLLADSGAKLSVDAAWLATPGTWPEENPAVAGDAESVAYLMYTSGSTGEPKGVLAPHRGITRLVCGNRYAAFQATTASPGRPIRPSTPAPWKSGRAGAWRSLVAIDKDTLLSAEALGARLQRDRITILWLTAGLFQRHARGLGAALSGLRYLMVGGDVVDPRVAAQVRRDNPPAHLLNCYGPTETTTFATTHEIGAEAETAASLPIGKPIGNTRIYILDGDGQLAPLGVAGELYIGGAGWRAAT</sequence>
<evidence type="ECO:0000313" key="2">
    <source>
        <dbReference type="EMBL" id="VEB43592.1"/>
    </source>
</evidence>
<dbReference type="InterPro" id="IPR000873">
    <property type="entry name" value="AMP-dep_synth/lig_dom"/>
</dbReference>
<protein>
    <submittedName>
        <fullName evidence="2">Gramicidin S synthase II</fullName>
    </submittedName>
</protein>
<proteinExistence type="predicted"/>
<accession>A0A3S5DLN0</accession>
<reference evidence="2 3" key="1">
    <citation type="submission" date="2018-12" db="EMBL/GenBank/DDBJ databases">
        <authorList>
            <consortium name="Pathogen Informatics"/>
        </authorList>
    </citation>
    <scope>NUCLEOTIDE SEQUENCE [LARGE SCALE GENOMIC DNA]</scope>
    <source>
        <strain evidence="2 3">NCTC9695</strain>
    </source>
</reference>
<dbReference type="Proteomes" id="UP000275777">
    <property type="component" value="Chromosome"/>
</dbReference>
<organism evidence="2 3">
    <name type="scientific">Chromobacterium violaceum</name>
    <dbReference type="NCBI Taxonomy" id="536"/>
    <lineage>
        <taxon>Bacteria</taxon>
        <taxon>Pseudomonadati</taxon>
        <taxon>Pseudomonadota</taxon>
        <taxon>Betaproteobacteria</taxon>
        <taxon>Neisseriales</taxon>
        <taxon>Chromobacteriaceae</taxon>
        <taxon>Chromobacterium</taxon>
    </lineage>
</organism>
<evidence type="ECO:0000259" key="1">
    <source>
        <dbReference type="Pfam" id="PF00501"/>
    </source>
</evidence>
<dbReference type="EMBL" id="LR134182">
    <property type="protein sequence ID" value="VEB43592.1"/>
    <property type="molecule type" value="Genomic_DNA"/>
</dbReference>
<dbReference type="AlphaFoldDB" id="A0A3S5DLN0"/>
<dbReference type="PANTHER" id="PTHR45527">
    <property type="entry name" value="NONRIBOSOMAL PEPTIDE SYNTHETASE"/>
    <property type="match status" value="1"/>
</dbReference>
<dbReference type="PANTHER" id="PTHR45527:SF1">
    <property type="entry name" value="FATTY ACID SYNTHASE"/>
    <property type="match status" value="1"/>
</dbReference>
<dbReference type="SUPFAM" id="SSF56801">
    <property type="entry name" value="Acetyl-CoA synthetase-like"/>
    <property type="match status" value="1"/>
</dbReference>
<dbReference type="GO" id="GO:0031177">
    <property type="term" value="F:phosphopantetheine binding"/>
    <property type="evidence" value="ECO:0007669"/>
    <property type="project" value="TreeGrafter"/>
</dbReference>
<dbReference type="GO" id="GO:0044550">
    <property type="term" value="P:secondary metabolite biosynthetic process"/>
    <property type="evidence" value="ECO:0007669"/>
    <property type="project" value="TreeGrafter"/>
</dbReference>
<dbReference type="GO" id="GO:0005829">
    <property type="term" value="C:cytosol"/>
    <property type="evidence" value="ECO:0007669"/>
    <property type="project" value="TreeGrafter"/>
</dbReference>
<evidence type="ECO:0000313" key="3">
    <source>
        <dbReference type="Proteomes" id="UP000275777"/>
    </source>
</evidence>
<dbReference type="Pfam" id="PF00501">
    <property type="entry name" value="AMP-binding"/>
    <property type="match status" value="1"/>
</dbReference>
<dbReference type="Gene3D" id="2.30.38.10">
    <property type="entry name" value="Luciferase, Domain 3"/>
    <property type="match status" value="1"/>
</dbReference>
<dbReference type="InterPro" id="IPR020845">
    <property type="entry name" value="AMP-binding_CS"/>
</dbReference>
<dbReference type="Gene3D" id="3.40.50.980">
    <property type="match status" value="3"/>
</dbReference>
<name>A0A3S5DLN0_CHRVL</name>
<dbReference type="GO" id="GO:0043041">
    <property type="term" value="P:amino acid activation for nonribosomal peptide biosynthetic process"/>
    <property type="evidence" value="ECO:0007669"/>
    <property type="project" value="TreeGrafter"/>
</dbReference>
<feature type="domain" description="AMP-dependent synthetase/ligase" evidence="1">
    <location>
        <begin position="13"/>
        <end position="282"/>
    </location>
</feature>
<dbReference type="PROSITE" id="PS00455">
    <property type="entry name" value="AMP_BINDING"/>
    <property type="match status" value="1"/>
</dbReference>